<evidence type="ECO:0000313" key="3">
    <source>
        <dbReference type="EMBL" id="PJE76642.1"/>
    </source>
</evidence>
<dbReference type="Proteomes" id="UP000231436">
    <property type="component" value="Unassembled WGS sequence"/>
</dbReference>
<dbReference type="InterPro" id="IPR052169">
    <property type="entry name" value="CW_Biosynth-Accessory"/>
</dbReference>
<dbReference type="InterPro" id="IPR019079">
    <property type="entry name" value="Capsule_synth_CapA"/>
</dbReference>
<sequence>MFRRRLGPLPSNSRLDLWRTILMTIILDGMPHDMPRVVNIILRVHEDRSLNLWIIKRSFLRSRRLLEENNMSWHTRMGMGVLVLVCFYLGVVVTGAEQEPPRFENTSHVFSYELAAPSLYESAVSDAQQTVRTKARTGIVAHHLLVADKIAQTFASLGTGREKTVVILSPNHFSLGRAPIQITDGTWNTPFGDVEVDVEALEKLVQYDSDLSYEPETFVQEHGVSAIVPFVKAFFPRARIVPIMIHETATQEEVQALAGALQEVVPKAIVISSIDMSHNLPEHIRVFHDDVTLRTIESGACLDTCSLEIDANSVLATLLELNRLRGTQEWNLHHRGSSLQMGATSDWRENTSHILGTFQKGEAVGEPFLALQFVGDMMLDRGVRSRIQMEGAEYPWQEMNRYLQGAHVRVANLEGTISEDVSVATEDPPFRFTFAPEFVEAMKPFVDVVSLANNHSRDRYIEGEQETQEWLDQMGIDWFGGYALSDSVYRFDHVSMIGYHQFGTNIEDVPPVIEEEKQRGQFVIVLPHWGEEYIPEPQGVQRELAKKIVHAGADLIIGSHPHVIQGIEMIEDIPVVYSLGNFIFDQILPGTNVGLSVAVLLTETGGTIYLSPIQVVNGQPVPVSDEEADSIFSTIAKLSTPELVSSTLTGVIPFTYE</sequence>
<gene>
    <name evidence="3" type="primary">amrB</name>
    <name evidence="3" type="ORF">COV05_03610</name>
</gene>
<dbReference type="InterPro" id="IPR029052">
    <property type="entry name" value="Metallo-depent_PP-like"/>
</dbReference>
<comment type="caution">
    <text evidence="3">The sequence shown here is derived from an EMBL/GenBank/DDBJ whole genome shotgun (WGS) entry which is preliminary data.</text>
</comment>
<reference evidence="4" key="1">
    <citation type="submission" date="2017-09" db="EMBL/GenBank/DDBJ databases">
        <title>Depth-based differentiation of microbial function through sediment-hosted aquifers and enrichment of novel symbionts in the deep terrestrial subsurface.</title>
        <authorList>
            <person name="Probst A.J."/>
            <person name="Ladd B."/>
            <person name="Jarett J.K."/>
            <person name="Geller-Mcgrath D.E."/>
            <person name="Sieber C.M.K."/>
            <person name="Emerson J.B."/>
            <person name="Anantharaman K."/>
            <person name="Thomas B.C."/>
            <person name="Malmstrom R."/>
            <person name="Stieglmeier M."/>
            <person name="Klingl A."/>
            <person name="Woyke T."/>
            <person name="Ryan C.M."/>
            <person name="Banfield J.F."/>
        </authorList>
    </citation>
    <scope>NUCLEOTIDE SEQUENCE [LARGE SCALE GENOMIC DNA]</scope>
</reference>
<dbReference type="InterPro" id="IPR002737">
    <property type="entry name" value="MEMO1_fam"/>
</dbReference>
<dbReference type="CDD" id="cd07361">
    <property type="entry name" value="MEMO_like"/>
    <property type="match status" value="1"/>
</dbReference>
<dbReference type="EMBL" id="PFEU01000017">
    <property type="protein sequence ID" value="PJE76642.1"/>
    <property type="molecule type" value="Genomic_DNA"/>
</dbReference>
<dbReference type="PANTHER" id="PTHR33393">
    <property type="entry name" value="POLYGLUTAMINE SYNTHESIS ACCESSORY PROTEIN RV0574C-RELATED"/>
    <property type="match status" value="1"/>
</dbReference>
<dbReference type="AlphaFoldDB" id="A0A2M8LGS9"/>
<dbReference type="NCBIfam" id="TIGR04336">
    <property type="entry name" value="AmmeMemoSam_B"/>
    <property type="match status" value="1"/>
</dbReference>
<dbReference type="SUPFAM" id="SSF56300">
    <property type="entry name" value="Metallo-dependent phosphatases"/>
    <property type="match status" value="1"/>
</dbReference>
<organism evidence="3 4">
    <name type="scientific">Candidatus Uhrbacteria bacterium CG10_big_fil_rev_8_21_14_0_10_48_16</name>
    <dbReference type="NCBI Taxonomy" id="1975038"/>
    <lineage>
        <taxon>Bacteria</taxon>
        <taxon>Candidatus Uhriibacteriota</taxon>
    </lineage>
</organism>
<dbReference type="CDD" id="cd07381">
    <property type="entry name" value="MPP_CapA"/>
    <property type="match status" value="1"/>
</dbReference>
<comment type="similarity">
    <text evidence="1">Belongs to the CapA family.</text>
</comment>
<dbReference type="Gene3D" id="3.40.830.10">
    <property type="entry name" value="LigB-like"/>
    <property type="match status" value="1"/>
</dbReference>
<protein>
    <submittedName>
        <fullName evidence="3">AmmeMemoRadiSam system protein B</fullName>
    </submittedName>
</protein>
<name>A0A2M8LGS9_9BACT</name>
<dbReference type="SMART" id="SM00854">
    <property type="entry name" value="PGA_cap"/>
    <property type="match status" value="1"/>
</dbReference>
<accession>A0A2M8LGS9</accession>
<evidence type="ECO:0000256" key="1">
    <source>
        <dbReference type="ARBA" id="ARBA00005662"/>
    </source>
</evidence>
<dbReference type="PANTHER" id="PTHR33393:SF11">
    <property type="entry name" value="POLYGLUTAMINE SYNTHESIS ACCESSORY PROTEIN RV0574C-RELATED"/>
    <property type="match status" value="1"/>
</dbReference>
<dbReference type="Pfam" id="PF01875">
    <property type="entry name" value="Memo"/>
    <property type="match status" value="1"/>
</dbReference>
<dbReference type="Gene3D" id="3.60.21.10">
    <property type="match status" value="1"/>
</dbReference>
<proteinExistence type="inferred from homology"/>
<feature type="domain" description="Capsule synthesis protein CapA" evidence="2">
    <location>
        <begin position="370"/>
        <end position="586"/>
    </location>
</feature>
<evidence type="ECO:0000313" key="4">
    <source>
        <dbReference type="Proteomes" id="UP000231436"/>
    </source>
</evidence>
<evidence type="ECO:0000259" key="2">
    <source>
        <dbReference type="SMART" id="SM00854"/>
    </source>
</evidence>
<dbReference type="Pfam" id="PF09587">
    <property type="entry name" value="PGA_cap"/>
    <property type="match status" value="2"/>
</dbReference>